<dbReference type="NCBIfam" id="NF004624">
    <property type="entry name" value="PRK05964.1"/>
    <property type="match status" value="1"/>
</dbReference>
<dbReference type="InterPro" id="IPR005815">
    <property type="entry name" value="BioA"/>
</dbReference>
<dbReference type="UniPathway" id="UPA00078">
    <property type="reaction ID" value="UER00160"/>
</dbReference>
<comment type="pathway">
    <text evidence="2 9">Cofactor biosynthesis; biotin biosynthesis; 7,8-diaminononanoate from 8-amino-7-oxononanoate (SAM route): step 1/1.</text>
</comment>
<dbReference type="EC" id="2.6.1.62" evidence="9"/>
<dbReference type="InterPro" id="IPR015424">
    <property type="entry name" value="PyrdxlP-dep_Trfase"/>
</dbReference>
<dbReference type="RefSeq" id="WP_020581016.1">
    <property type="nucleotide sequence ID" value="NZ_JOJP01000001.1"/>
</dbReference>
<evidence type="ECO:0000256" key="9">
    <source>
        <dbReference type="HAMAP-Rule" id="MF_00834"/>
    </source>
</evidence>
<dbReference type="GO" id="GO:0004015">
    <property type="term" value="F:adenosylmethionine-8-amino-7-oxononanoate transaminase activity"/>
    <property type="evidence" value="ECO:0007669"/>
    <property type="project" value="UniProtKB-UniRule"/>
</dbReference>
<feature type="binding site" evidence="9">
    <location>
        <position position="250"/>
    </location>
    <ligand>
        <name>pyridoxal 5'-phosphate</name>
        <dbReference type="ChEBI" id="CHEBI:597326"/>
    </ligand>
</feature>
<dbReference type="AlphaFoldDB" id="A0A081K8E1"/>
<dbReference type="Gene3D" id="3.40.640.10">
    <property type="entry name" value="Type I PLP-dependent aspartate aminotransferase-like (Major domain)"/>
    <property type="match status" value="1"/>
</dbReference>
<comment type="function">
    <text evidence="9">Catalyzes the transfer of the alpha-amino group from S-adenosyl-L-methionine (SAM) to 7-keto-8-aminopelargonic acid (KAPA) to form 7,8-diaminopelargonic acid (DAPA). It is the only aminotransferase known to utilize SAM as an amino donor.</text>
</comment>
<comment type="caution">
    <text evidence="10">The sequence shown here is derived from an EMBL/GenBank/DDBJ whole genome shotgun (WGS) entry which is preliminary data.</text>
</comment>
<evidence type="ECO:0000256" key="8">
    <source>
        <dbReference type="ARBA" id="ARBA00048449"/>
    </source>
</evidence>
<keyword evidence="3 9" id="KW-0032">Aminotransferase</keyword>
<dbReference type="InterPro" id="IPR015422">
    <property type="entry name" value="PyrdxlP-dep_Trfase_small"/>
</dbReference>
<dbReference type="GO" id="GO:0005737">
    <property type="term" value="C:cytoplasm"/>
    <property type="evidence" value="ECO:0007669"/>
    <property type="project" value="UniProtKB-SubCell"/>
</dbReference>
<keyword evidence="11" id="KW-1185">Reference proteome</keyword>
<organism evidence="10 11">
    <name type="scientific">Endozoicomonas elysicola</name>
    <dbReference type="NCBI Taxonomy" id="305900"/>
    <lineage>
        <taxon>Bacteria</taxon>
        <taxon>Pseudomonadati</taxon>
        <taxon>Pseudomonadota</taxon>
        <taxon>Gammaproteobacteria</taxon>
        <taxon>Oceanospirillales</taxon>
        <taxon>Endozoicomonadaceae</taxon>
        <taxon>Endozoicomonas</taxon>
    </lineage>
</organism>
<dbReference type="Proteomes" id="UP000027997">
    <property type="component" value="Unassembled WGS sequence"/>
</dbReference>
<reference evidence="10 11" key="1">
    <citation type="submission" date="2014-06" db="EMBL/GenBank/DDBJ databases">
        <title>Whole Genome Sequences of Three Symbiotic Endozoicomonas Bacteria.</title>
        <authorList>
            <person name="Neave M.J."/>
            <person name="Apprill A."/>
            <person name="Voolstra C.R."/>
        </authorList>
    </citation>
    <scope>NUCLEOTIDE SEQUENCE [LARGE SCALE GENOMIC DNA]</scope>
    <source>
        <strain evidence="10 11">DSM 22380</strain>
    </source>
</reference>
<dbReference type="GO" id="GO:0009102">
    <property type="term" value="P:biotin biosynthetic process"/>
    <property type="evidence" value="ECO:0007669"/>
    <property type="project" value="UniProtKB-UniRule"/>
</dbReference>
<feature type="binding site" evidence="9">
    <location>
        <position position="394"/>
    </location>
    <ligand>
        <name>substrate</name>
    </ligand>
</feature>
<dbReference type="SUPFAM" id="SSF53383">
    <property type="entry name" value="PLP-dependent transferases"/>
    <property type="match status" value="1"/>
</dbReference>
<comment type="cofactor">
    <cofactor evidence="1 9">
        <name>pyridoxal 5'-phosphate</name>
        <dbReference type="ChEBI" id="CHEBI:597326"/>
    </cofactor>
</comment>
<feature type="binding site" evidence="9">
    <location>
        <position position="279"/>
    </location>
    <ligand>
        <name>substrate</name>
    </ligand>
</feature>
<comment type="similarity">
    <text evidence="9">Belongs to the class-III pyridoxal-phosphate-dependent aminotransferase family. BioA subfamily.</text>
</comment>
<comment type="catalytic activity">
    <reaction evidence="8 9">
        <text>(8S)-8-amino-7-oxononanoate + S-adenosyl-L-methionine = S-adenosyl-4-methylsulfanyl-2-oxobutanoate + (7R,8S)-7,8-diammoniononanoate</text>
        <dbReference type="Rhea" id="RHEA:16861"/>
        <dbReference type="ChEBI" id="CHEBI:16490"/>
        <dbReference type="ChEBI" id="CHEBI:59789"/>
        <dbReference type="ChEBI" id="CHEBI:149468"/>
        <dbReference type="ChEBI" id="CHEBI:149469"/>
        <dbReference type="EC" id="2.6.1.62"/>
    </reaction>
</comment>
<evidence type="ECO:0000313" key="10">
    <source>
        <dbReference type="EMBL" id="KEI70417.1"/>
    </source>
</evidence>
<evidence type="ECO:0000256" key="7">
    <source>
        <dbReference type="ARBA" id="ARBA00022898"/>
    </source>
</evidence>
<comment type="subunit">
    <text evidence="9">Homodimer.</text>
</comment>
<evidence type="ECO:0000256" key="1">
    <source>
        <dbReference type="ARBA" id="ARBA00001933"/>
    </source>
</evidence>
<evidence type="ECO:0000256" key="2">
    <source>
        <dbReference type="ARBA" id="ARBA00005063"/>
    </source>
</evidence>
<dbReference type="PANTHER" id="PTHR42684:SF17">
    <property type="entry name" value="ADENOSYLMETHIONINE-8-AMINO-7-OXONONANOATE AMINOTRANSFERASE"/>
    <property type="match status" value="1"/>
</dbReference>
<dbReference type="PROSITE" id="PS00600">
    <property type="entry name" value="AA_TRANSFER_CLASS_3"/>
    <property type="match status" value="1"/>
</dbReference>
<sequence>MSPLITPEELIFDARHIWHPYSTTINRVDMFPVVGAEGVYLHLNDGRRVIDGMSSWWCMVHGYNHPEMNAALKRQIDDFSHVMFGGLTHKPAIDLAKKLVAMTPEPIQTVFFSDSGSVAVEVAIKMAMQYWISRDRPEKNKMLTVRGGYYGDTTGGMSVCDPDGGMHHWFTGILPQHYFVPRPECRFGEAFEEQHIADIQQLLDRQGNQLAGIIIEPVVQGAGGMYFYSPEYLVRLRQLCDEYEVLLIHDEIATGFGRTGKLFASEHAGIVPDIMCVGKALTGGYMTMAATLCSEQISRTISEHGPFMHGPTFMANPLACAAGNASLEILSRGDWQTQLTMIEKTLWDGLMPCSEMPSVANVRVLGGIGVVELKEPVVMSEIQPLFVEEGVWVRPFGKLVYVMPPYVISSEELKVLCNSICRVLHRVNRT</sequence>
<keyword evidence="7 9" id="KW-0663">Pyridoxal phosphate</keyword>
<evidence type="ECO:0000256" key="4">
    <source>
        <dbReference type="ARBA" id="ARBA00022679"/>
    </source>
</evidence>
<evidence type="ECO:0000313" key="11">
    <source>
        <dbReference type="Proteomes" id="UP000027997"/>
    </source>
</evidence>
<dbReference type="EMBL" id="JOJP01000001">
    <property type="protein sequence ID" value="KEI70417.1"/>
    <property type="molecule type" value="Genomic_DNA"/>
</dbReference>
<dbReference type="NCBIfam" id="TIGR00508">
    <property type="entry name" value="bioA"/>
    <property type="match status" value="1"/>
</dbReference>
<keyword evidence="5 9" id="KW-0949">S-adenosyl-L-methionine</keyword>
<feature type="binding site" evidence="9">
    <location>
        <position position="56"/>
    </location>
    <ligand>
        <name>substrate</name>
    </ligand>
</feature>
<dbReference type="FunFam" id="3.40.640.10:FF:000041">
    <property type="entry name" value="Adenosylmethionine-8-amino-7-oxononanoate aminotransferase"/>
    <property type="match status" value="1"/>
</dbReference>
<dbReference type="Pfam" id="PF00202">
    <property type="entry name" value="Aminotran_3"/>
    <property type="match status" value="1"/>
</dbReference>
<feature type="binding site" evidence="9">
    <location>
        <position position="149"/>
    </location>
    <ligand>
        <name>substrate</name>
    </ligand>
</feature>
<dbReference type="Gene3D" id="3.90.1150.10">
    <property type="entry name" value="Aspartate Aminotransferase, domain 1"/>
    <property type="match status" value="1"/>
</dbReference>
<evidence type="ECO:0000256" key="5">
    <source>
        <dbReference type="ARBA" id="ARBA00022691"/>
    </source>
</evidence>
<dbReference type="GO" id="GO:0030170">
    <property type="term" value="F:pyridoxal phosphate binding"/>
    <property type="evidence" value="ECO:0007669"/>
    <property type="project" value="UniProtKB-UniRule"/>
</dbReference>
<evidence type="ECO:0000256" key="6">
    <source>
        <dbReference type="ARBA" id="ARBA00022756"/>
    </source>
</evidence>
<dbReference type="HAMAP" id="MF_00834">
    <property type="entry name" value="BioA"/>
    <property type="match status" value="1"/>
</dbReference>
<feature type="binding site" evidence="9">
    <location>
        <position position="310"/>
    </location>
    <ligand>
        <name>substrate</name>
    </ligand>
</feature>
<evidence type="ECO:0000256" key="3">
    <source>
        <dbReference type="ARBA" id="ARBA00022576"/>
    </source>
</evidence>
<dbReference type="CDD" id="cd00610">
    <property type="entry name" value="OAT_like"/>
    <property type="match status" value="1"/>
</dbReference>
<feature type="binding site" evidence="9">
    <location>
        <begin position="311"/>
        <end position="312"/>
    </location>
    <ligand>
        <name>pyridoxal 5'-phosphate</name>
        <dbReference type="ChEBI" id="CHEBI:597326"/>
    </ligand>
</feature>
<dbReference type="InterPro" id="IPR015421">
    <property type="entry name" value="PyrdxlP-dep_Trfase_major"/>
</dbReference>
<accession>A0A081K8E1</accession>
<gene>
    <name evidence="9" type="primary">bioA</name>
    <name evidence="10" type="ORF">GV64_06425</name>
</gene>
<name>A0A081K8E1_9GAMM</name>
<comment type="subcellular location">
    <subcellularLocation>
        <location evidence="9">Cytoplasm</location>
    </subcellularLocation>
</comment>
<keyword evidence="9" id="KW-0963">Cytoplasm</keyword>
<keyword evidence="6 9" id="KW-0093">Biotin biosynthesis</keyword>
<dbReference type="InterPro" id="IPR005814">
    <property type="entry name" value="Aminotrans_3"/>
</dbReference>
<feature type="site" description="Participates in the substrate recognition with KAPA and in a stacking interaction with the adenine ring of SAM" evidence="9">
    <location>
        <position position="21"/>
    </location>
</feature>
<protein>
    <recommendedName>
        <fullName evidence="9">Adenosylmethionine-8-amino-7-oxononanoate aminotransferase</fullName>
        <ecNumber evidence="9">2.6.1.62</ecNumber>
    </recommendedName>
    <alternativeName>
        <fullName evidence="9">7,8-diamino-pelargonic acid aminotransferase</fullName>
        <shortName evidence="9">DAPA AT</shortName>
        <shortName evidence="9">DAPA aminotransferase</shortName>
    </alternativeName>
    <alternativeName>
        <fullName evidence="9">7,8-diaminononanoate synthase</fullName>
        <shortName evidence="9">DANS</shortName>
    </alternativeName>
    <alternativeName>
        <fullName evidence="9">Diaminopelargonic acid synthase</fullName>
    </alternativeName>
</protein>
<feature type="binding site" evidence="9">
    <location>
        <begin position="116"/>
        <end position="117"/>
    </location>
    <ligand>
        <name>pyridoxal 5'-phosphate</name>
        <dbReference type="ChEBI" id="CHEBI:597326"/>
    </ligand>
</feature>
<dbReference type="InterPro" id="IPR049704">
    <property type="entry name" value="Aminotrans_3_PPA_site"/>
</dbReference>
<dbReference type="NCBIfam" id="NF005940">
    <property type="entry name" value="PRK07986.1"/>
    <property type="match status" value="1"/>
</dbReference>
<dbReference type="PANTHER" id="PTHR42684">
    <property type="entry name" value="ADENOSYLMETHIONINE-8-AMINO-7-OXONONANOATE AMINOTRANSFERASE"/>
    <property type="match status" value="1"/>
</dbReference>
<proteinExistence type="inferred from homology"/>
<keyword evidence="4 9" id="KW-0808">Transferase</keyword>
<dbReference type="eggNOG" id="COG0161">
    <property type="taxonomic scope" value="Bacteria"/>
</dbReference>
<dbReference type="STRING" id="305900.GV64_06425"/>
<feature type="modified residue" description="N6-(pyridoxal phosphate)lysine" evidence="9">
    <location>
        <position position="279"/>
    </location>
</feature>